<dbReference type="Pfam" id="PF03328">
    <property type="entry name" value="HpcH_HpaI"/>
    <property type="match status" value="1"/>
</dbReference>
<organism evidence="5 6">
    <name type="scientific">Planococcus lenghuensis</name>
    <dbReference type="NCBI Taxonomy" id="2213202"/>
    <lineage>
        <taxon>Bacteria</taxon>
        <taxon>Bacillati</taxon>
        <taxon>Bacillota</taxon>
        <taxon>Bacilli</taxon>
        <taxon>Bacillales</taxon>
        <taxon>Caryophanaceae</taxon>
        <taxon>Planococcus</taxon>
    </lineage>
</organism>
<evidence type="ECO:0000313" key="5">
    <source>
        <dbReference type="EMBL" id="AQQ54875.1"/>
    </source>
</evidence>
<evidence type="ECO:0000259" key="4">
    <source>
        <dbReference type="Pfam" id="PF03328"/>
    </source>
</evidence>
<comment type="similarity">
    <text evidence="1">Belongs to the HpcH/HpaI aldolase family.</text>
</comment>
<protein>
    <recommendedName>
        <fullName evidence="4">HpcH/HpaI aldolase/citrate lyase domain-containing protein</fullName>
    </recommendedName>
</protein>
<feature type="domain" description="HpcH/HpaI aldolase/citrate lyase" evidence="4">
    <location>
        <begin position="21"/>
        <end position="242"/>
    </location>
</feature>
<proteinExistence type="inferred from homology"/>
<evidence type="ECO:0000256" key="1">
    <source>
        <dbReference type="ARBA" id="ARBA00005568"/>
    </source>
</evidence>
<evidence type="ECO:0000256" key="2">
    <source>
        <dbReference type="ARBA" id="ARBA00022723"/>
    </source>
</evidence>
<dbReference type="Gene3D" id="3.20.20.60">
    <property type="entry name" value="Phosphoenolpyruvate-binding domains"/>
    <property type="match status" value="1"/>
</dbReference>
<keyword evidence="3" id="KW-0456">Lyase</keyword>
<reference evidence="5 6" key="1">
    <citation type="submission" date="2017-02" db="EMBL/GenBank/DDBJ databases">
        <title>The complete genomic sequence of a novel cold adapted crude oil-degrading bacterium Planococcus qaidamina Y42.</title>
        <authorList>
            <person name="Yang R."/>
        </authorList>
    </citation>
    <scope>NUCLEOTIDE SEQUENCE [LARGE SCALE GENOMIC DNA]</scope>
    <source>
        <strain evidence="5 6">Y42</strain>
    </source>
</reference>
<dbReference type="Proteomes" id="UP000188184">
    <property type="component" value="Chromosome"/>
</dbReference>
<dbReference type="RefSeq" id="WP_198038658.1">
    <property type="nucleotide sequence ID" value="NZ_CP019640.1"/>
</dbReference>
<gene>
    <name evidence="5" type="ORF">B0X71_18385</name>
</gene>
<keyword evidence="2" id="KW-0479">Metal-binding</keyword>
<dbReference type="GO" id="GO:0005737">
    <property type="term" value="C:cytoplasm"/>
    <property type="evidence" value="ECO:0007669"/>
    <property type="project" value="TreeGrafter"/>
</dbReference>
<evidence type="ECO:0000256" key="3">
    <source>
        <dbReference type="ARBA" id="ARBA00023239"/>
    </source>
</evidence>
<evidence type="ECO:0000313" key="6">
    <source>
        <dbReference type="Proteomes" id="UP000188184"/>
    </source>
</evidence>
<dbReference type="AlphaFoldDB" id="A0A1Q2L331"/>
<sequence length="262" mass="28355">MANSSDKDRQHEAKQGSIAVGSFILGHDPEVVRVAAAAGLDFLIIDIEHGTPTQELVGRFVDTAQNLALRVFVRCSMEDLPFLGSLFDRGLDGAIVAGAETPEDVRNVIRTLKFAPLGTRGLNPFVPGTGYGTLDAATFMKEENTRTSVWIMAEKVNLVKRIDRISQLDGLDGVFFGPYDLSADLGVTGEVNNPAVTELIAGAVQTVTQNGRAAGIFSRDIEAARRWAEQGMSFLAVGFDWPLLMVSWKGIAAAFREEGREK</sequence>
<dbReference type="GO" id="GO:0046872">
    <property type="term" value="F:metal ion binding"/>
    <property type="evidence" value="ECO:0007669"/>
    <property type="project" value="UniProtKB-KW"/>
</dbReference>
<dbReference type="InterPro" id="IPR050251">
    <property type="entry name" value="HpcH-HpaI_aldolase"/>
</dbReference>
<dbReference type="InterPro" id="IPR005000">
    <property type="entry name" value="Aldolase/citrate-lyase_domain"/>
</dbReference>
<name>A0A1Q2L331_9BACL</name>
<keyword evidence="6" id="KW-1185">Reference proteome</keyword>
<dbReference type="PANTHER" id="PTHR30502">
    <property type="entry name" value="2-KETO-3-DEOXY-L-RHAMNONATE ALDOLASE"/>
    <property type="match status" value="1"/>
</dbReference>
<dbReference type="SUPFAM" id="SSF51621">
    <property type="entry name" value="Phosphoenolpyruvate/pyruvate domain"/>
    <property type="match status" value="1"/>
</dbReference>
<dbReference type="InterPro" id="IPR040442">
    <property type="entry name" value="Pyrv_kinase-like_dom_sf"/>
</dbReference>
<dbReference type="InterPro" id="IPR015813">
    <property type="entry name" value="Pyrv/PenolPyrv_kinase-like_dom"/>
</dbReference>
<accession>A0A1Q2L331</accession>
<dbReference type="KEGG" id="pmar:B0X71_18385"/>
<dbReference type="PANTHER" id="PTHR30502:SF0">
    <property type="entry name" value="PHOSPHOENOLPYRUVATE CARBOXYLASE FAMILY PROTEIN"/>
    <property type="match status" value="1"/>
</dbReference>
<dbReference type="GO" id="GO:0016832">
    <property type="term" value="F:aldehyde-lyase activity"/>
    <property type="evidence" value="ECO:0007669"/>
    <property type="project" value="TreeGrafter"/>
</dbReference>
<dbReference type="EMBL" id="CP019640">
    <property type="protein sequence ID" value="AQQ54875.1"/>
    <property type="molecule type" value="Genomic_DNA"/>
</dbReference>